<dbReference type="InterPro" id="IPR016162">
    <property type="entry name" value="Ald_DH_N"/>
</dbReference>
<dbReference type="InterPro" id="IPR016163">
    <property type="entry name" value="Ald_DH_C"/>
</dbReference>
<dbReference type="PROSITE" id="PS00070">
    <property type="entry name" value="ALDEHYDE_DEHYDR_CYS"/>
    <property type="match status" value="1"/>
</dbReference>
<dbReference type="InterPro" id="IPR015590">
    <property type="entry name" value="Aldehyde_DH_dom"/>
</dbReference>
<dbReference type="PANTHER" id="PTHR11699">
    <property type="entry name" value="ALDEHYDE DEHYDROGENASE-RELATED"/>
    <property type="match status" value="1"/>
</dbReference>
<dbReference type="InterPro" id="IPR016161">
    <property type="entry name" value="Ald_DH/histidinol_DH"/>
</dbReference>
<dbReference type="InterPro" id="IPR016160">
    <property type="entry name" value="Ald_DH_CS_CYS"/>
</dbReference>
<dbReference type="PROSITE" id="PS00687">
    <property type="entry name" value="ALDEHYDE_DEHYDR_GLU"/>
    <property type="match status" value="1"/>
</dbReference>
<evidence type="ECO:0000256" key="1">
    <source>
        <dbReference type="ARBA" id="ARBA00023002"/>
    </source>
</evidence>
<comment type="caution">
    <text evidence="5">The sequence shown here is derived from an EMBL/GenBank/DDBJ whole genome shotgun (WGS) entry which is preliminary data.</text>
</comment>
<evidence type="ECO:0000256" key="2">
    <source>
        <dbReference type="PROSITE-ProRule" id="PRU10007"/>
    </source>
</evidence>
<keyword evidence="1 3" id="KW-0560">Oxidoreductase</keyword>
<dbReference type="SUPFAM" id="SSF53720">
    <property type="entry name" value="ALDH-like"/>
    <property type="match status" value="1"/>
</dbReference>
<proteinExistence type="inferred from homology"/>
<feature type="active site" evidence="2">
    <location>
        <position position="268"/>
    </location>
</feature>
<accession>A0ABP6VS20</accession>
<gene>
    <name evidence="5" type="primary">puuC</name>
    <name evidence="5" type="ORF">GCM10022394_19020</name>
</gene>
<name>A0ABP6VS20_9GAMM</name>
<organism evidence="5 6">
    <name type="scientific">Zobellella aerophila</name>
    <dbReference type="NCBI Taxonomy" id="870480"/>
    <lineage>
        <taxon>Bacteria</taxon>
        <taxon>Pseudomonadati</taxon>
        <taxon>Pseudomonadota</taxon>
        <taxon>Gammaproteobacteria</taxon>
        <taxon>Aeromonadales</taxon>
        <taxon>Aeromonadaceae</taxon>
        <taxon>Zobellella</taxon>
    </lineage>
</organism>
<dbReference type="InterPro" id="IPR029510">
    <property type="entry name" value="Ald_DH_CS_GLU"/>
</dbReference>
<dbReference type="NCBIfam" id="NF007352">
    <property type="entry name" value="PRK09847.1"/>
    <property type="match status" value="1"/>
</dbReference>
<dbReference type="Gene3D" id="3.40.605.10">
    <property type="entry name" value="Aldehyde Dehydrogenase, Chain A, domain 1"/>
    <property type="match status" value="1"/>
</dbReference>
<dbReference type="Gene3D" id="3.40.309.10">
    <property type="entry name" value="Aldehyde Dehydrogenase, Chain A, domain 2"/>
    <property type="match status" value="1"/>
</dbReference>
<evidence type="ECO:0000256" key="3">
    <source>
        <dbReference type="RuleBase" id="RU003345"/>
    </source>
</evidence>
<dbReference type="EMBL" id="BAABCX010000002">
    <property type="protein sequence ID" value="GAA3539485.1"/>
    <property type="molecule type" value="Genomic_DNA"/>
</dbReference>
<evidence type="ECO:0000313" key="5">
    <source>
        <dbReference type="EMBL" id="GAA3539485.1"/>
    </source>
</evidence>
<protein>
    <submittedName>
        <fullName evidence="5">Aldehyde dehydrogenase PuuC</fullName>
    </submittedName>
</protein>
<dbReference type="Pfam" id="PF00171">
    <property type="entry name" value="Aldedh"/>
    <property type="match status" value="1"/>
</dbReference>
<comment type="similarity">
    <text evidence="3">Belongs to the aldehyde dehydrogenase family.</text>
</comment>
<keyword evidence="6" id="KW-1185">Reference proteome</keyword>
<evidence type="ECO:0000313" key="6">
    <source>
        <dbReference type="Proteomes" id="UP001500795"/>
    </source>
</evidence>
<reference evidence="6" key="1">
    <citation type="journal article" date="2019" name="Int. J. Syst. Evol. Microbiol.">
        <title>The Global Catalogue of Microorganisms (GCM) 10K type strain sequencing project: providing services to taxonomists for standard genome sequencing and annotation.</title>
        <authorList>
            <consortium name="The Broad Institute Genomics Platform"/>
            <consortium name="The Broad Institute Genome Sequencing Center for Infectious Disease"/>
            <person name="Wu L."/>
            <person name="Ma J."/>
        </authorList>
    </citation>
    <scope>NUCLEOTIDE SEQUENCE [LARGE SCALE GENOMIC DNA]</scope>
    <source>
        <strain evidence="6">JCM 17110</strain>
    </source>
</reference>
<evidence type="ECO:0000259" key="4">
    <source>
        <dbReference type="Pfam" id="PF00171"/>
    </source>
</evidence>
<dbReference type="Proteomes" id="UP001500795">
    <property type="component" value="Unassembled WGS sequence"/>
</dbReference>
<sequence>MMAYQDKAYWASKADGLKIEHRLFIDGRYQEADDEGCFPVSNPANEQLLTQISRAREVDVDAAVRAARHRFEQGDWSQASPSARKQVLLRLAELMEQHKEELALLETLDTGKPIRHSLRDDIPGAIRTIRWYAEAVDKVYGEIAPTGNEALALITREPIGVVAAIVPWNFPLLLACWKLGPALAAGNSVVLKPSEKSSLTAIRLGALAQEAGLPDGALNILSGFGHEAGKALALHGDVDCLTFTGSTGVGRLLLEYAGRSNMKRVWLEAGGKSANIIFADCPDLAKAARASAAGIFYNQGQVCIAGTRLLIEHSIKDAFLSELKKAAADFKPMDPLDPESTMGTLIDSDHHGSVCRYISEGLEEGALLALDGRDQTGNFMGPTVLEGVRPNMAVSREEIFGPVLAVTTFTTEQEALTLANDCKYGLGAGVWTRDLNRAHRMARRLKAGSVFINNYNDGDMTVPFGGVKQSGNGRDKSLHALEKFTELKTTWLALD</sequence>
<dbReference type="CDD" id="cd07112">
    <property type="entry name" value="ALDH_GABALDH-PuuC"/>
    <property type="match status" value="1"/>
</dbReference>
<feature type="domain" description="Aldehyde dehydrogenase" evidence="4">
    <location>
        <begin position="32"/>
        <end position="489"/>
    </location>
</feature>